<dbReference type="Pfam" id="PF00089">
    <property type="entry name" value="Trypsin"/>
    <property type="match status" value="1"/>
</dbReference>
<feature type="chain" id="PRO_5046774264" evidence="3">
    <location>
        <begin position="29"/>
        <end position="517"/>
    </location>
</feature>
<evidence type="ECO:0000256" key="3">
    <source>
        <dbReference type="SAM" id="SignalP"/>
    </source>
</evidence>
<dbReference type="Pfam" id="PF00431">
    <property type="entry name" value="CUB"/>
    <property type="match status" value="1"/>
</dbReference>
<accession>A0ABP1PP30</accession>
<keyword evidence="7" id="KW-1185">Reference proteome</keyword>
<evidence type="ECO:0000313" key="6">
    <source>
        <dbReference type="EMBL" id="CAL8072408.1"/>
    </source>
</evidence>
<name>A0ABP1PP30_9HEXA</name>
<dbReference type="EMBL" id="CAXLJM020000007">
    <property type="protein sequence ID" value="CAL8072408.1"/>
    <property type="molecule type" value="Genomic_DNA"/>
</dbReference>
<feature type="domain" description="Peptidase S1" evidence="5">
    <location>
        <begin position="230"/>
        <end position="470"/>
    </location>
</feature>
<dbReference type="PROSITE" id="PS50240">
    <property type="entry name" value="TRYPSIN_DOM"/>
    <property type="match status" value="1"/>
</dbReference>
<dbReference type="SUPFAM" id="SSF49854">
    <property type="entry name" value="Spermadhesin, CUB domain"/>
    <property type="match status" value="1"/>
</dbReference>
<dbReference type="InterPro" id="IPR043504">
    <property type="entry name" value="Peptidase_S1_PA_chymotrypsin"/>
</dbReference>
<dbReference type="PANTHER" id="PTHR24252:SF7">
    <property type="entry name" value="HYALIN"/>
    <property type="match status" value="1"/>
</dbReference>
<proteinExistence type="predicted"/>
<dbReference type="Proteomes" id="UP001642540">
    <property type="component" value="Unassembled WGS sequence"/>
</dbReference>
<feature type="signal peptide" evidence="3">
    <location>
        <begin position="1"/>
        <end position="28"/>
    </location>
</feature>
<dbReference type="PRINTS" id="PR00722">
    <property type="entry name" value="CHYMOTRYPSIN"/>
</dbReference>
<dbReference type="InterPro" id="IPR009003">
    <property type="entry name" value="Peptidase_S1_PA"/>
</dbReference>
<organism evidence="6 7">
    <name type="scientific">Orchesella dallaii</name>
    <dbReference type="NCBI Taxonomy" id="48710"/>
    <lineage>
        <taxon>Eukaryota</taxon>
        <taxon>Metazoa</taxon>
        <taxon>Ecdysozoa</taxon>
        <taxon>Arthropoda</taxon>
        <taxon>Hexapoda</taxon>
        <taxon>Collembola</taxon>
        <taxon>Entomobryomorpha</taxon>
        <taxon>Entomobryoidea</taxon>
        <taxon>Orchesellidae</taxon>
        <taxon>Orchesellinae</taxon>
        <taxon>Orchesella</taxon>
    </lineage>
</organism>
<keyword evidence="1" id="KW-1015">Disulfide bond</keyword>
<dbReference type="PROSITE" id="PS00134">
    <property type="entry name" value="TRYPSIN_HIS"/>
    <property type="match status" value="1"/>
</dbReference>
<dbReference type="Gene3D" id="2.60.120.290">
    <property type="entry name" value="Spermadhesin, CUB domain"/>
    <property type="match status" value="1"/>
</dbReference>
<evidence type="ECO:0000259" key="5">
    <source>
        <dbReference type="PROSITE" id="PS50240"/>
    </source>
</evidence>
<dbReference type="PROSITE" id="PS01180">
    <property type="entry name" value="CUB"/>
    <property type="match status" value="1"/>
</dbReference>
<protein>
    <submittedName>
        <fullName evidence="6">Uncharacterized protein</fullName>
    </submittedName>
</protein>
<gene>
    <name evidence="6" type="ORF">ODALV1_LOCUS2157</name>
</gene>
<evidence type="ECO:0000259" key="4">
    <source>
        <dbReference type="PROSITE" id="PS01180"/>
    </source>
</evidence>
<evidence type="ECO:0000313" key="7">
    <source>
        <dbReference type="Proteomes" id="UP001642540"/>
    </source>
</evidence>
<dbReference type="InterPro" id="IPR000859">
    <property type="entry name" value="CUB_dom"/>
</dbReference>
<dbReference type="CDD" id="cd00190">
    <property type="entry name" value="Tryp_SPc"/>
    <property type="match status" value="1"/>
</dbReference>
<dbReference type="InterPro" id="IPR035914">
    <property type="entry name" value="Sperma_CUB_dom_sf"/>
</dbReference>
<keyword evidence="3" id="KW-0732">Signal</keyword>
<evidence type="ECO:0000256" key="2">
    <source>
        <dbReference type="PROSITE-ProRule" id="PRU00059"/>
    </source>
</evidence>
<feature type="domain" description="CUB" evidence="4">
    <location>
        <begin position="22"/>
        <end position="160"/>
    </location>
</feature>
<dbReference type="InterPro" id="IPR001314">
    <property type="entry name" value="Peptidase_S1A"/>
</dbReference>
<comment type="caution">
    <text evidence="6">The sequence shown here is derived from an EMBL/GenBank/DDBJ whole genome shotgun (WGS) entry which is preliminary data.</text>
</comment>
<dbReference type="InterPro" id="IPR018114">
    <property type="entry name" value="TRYPSIN_HIS"/>
</dbReference>
<comment type="caution">
    <text evidence="2">Lacks conserved residue(s) required for the propagation of feature annotation.</text>
</comment>
<evidence type="ECO:0000256" key="1">
    <source>
        <dbReference type="ARBA" id="ARBA00023157"/>
    </source>
</evidence>
<dbReference type="PANTHER" id="PTHR24252">
    <property type="entry name" value="ACROSIN-RELATED"/>
    <property type="match status" value="1"/>
</dbReference>
<dbReference type="SMART" id="SM00020">
    <property type="entry name" value="Tryp_SPc"/>
    <property type="match status" value="1"/>
</dbReference>
<sequence length="517" mass="57062">MEEWRILLSFKFPLIMVVIIHCLNPCMAIDGTYQTPPNVHYSTSERVLSGAYPLNSTTSYIIASNISVSTYYWEFLGYPDCYPTISCPVFLLKETTSCIYDFLTLSDGSSDVGLKFCGSNGPKNVVSQTTILIIEIRTKQTYSGYSNVVHPSFGCSVSCASPHSTFGAHDYGNTHSAYLPTPNYQSPVTWIPNTPPLVTNCDCGLRGPLINNTRSNTNKAQVKGGATTLIVGGELANVGEYRMQVAFVRRKDNDLRCGGTLLNNKYVLTAAHCCVDRNGLVIAPEEFAILLGAFDITDLELTGIKEDIRRITVHPLYDPESMANDVCVIELMNVVEIVSQKEPILRTTCLPPRRHNDPFVGSNLTVVGWGVTAERGDISNELLKVQVTALSNEQCNEQYDGAITYEMICAASPGKDSCQGDSGGPAFKEVYGRYMQVGVVSFGHGCARPDFPGVYARVTVLNDWIRMIARDGVWCRGLESYQQQQQQHYGSMQPVADNYLLTNQYMISSAQKPVYHV</sequence>
<reference evidence="6 7" key="1">
    <citation type="submission" date="2024-08" db="EMBL/GenBank/DDBJ databases">
        <authorList>
            <person name="Cucini C."/>
            <person name="Frati F."/>
        </authorList>
    </citation>
    <scope>NUCLEOTIDE SEQUENCE [LARGE SCALE GENOMIC DNA]</scope>
</reference>
<dbReference type="SUPFAM" id="SSF50494">
    <property type="entry name" value="Trypsin-like serine proteases"/>
    <property type="match status" value="1"/>
</dbReference>
<dbReference type="InterPro" id="IPR001254">
    <property type="entry name" value="Trypsin_dom"/>
</dbReference>
<dbReference type="Gene3D" id="2.40.10.10">
    <property type="entry name" value="Trypsin-like serine proteases"/>
    <property type="match status" value="1"/>
</dbReference>